<reference evidence="1 2" key="1">
    <citation type="submission" date="2019-04" db="EMBL/GenBank/DDBJ databases">
        <authorList>
            <person name="Van Vliet M D."/>
        </authorList>
    </citation>
    <scope>NUCLEOTIDE SEQUENCE [LARGE SCALE GENOMIC DNA]</scope>
    <source>
        <strain evidence="1 2">F21</strain>
    </source>
</reference>
<proteinExistence type="predicted"/>
<organism evidence="1 2">
    <name type="scientific">Pontiella sulfatireligans</name>
    <dbReference type="NCBI Taxonomy" id="2750658"/>
    <lineage>
        <taxon>Bacteria</taxon>
        <taxon>Pseudomonadati</taxon>
        <taxon>Kiritimatiellota</taxon>
        <taxon>Kiritimatiellia</taxon>
        <taxon>Kiritimatiellales</taxon>
        <taxon>Pontiellaceae</taxon>
        <taxon>Pontiella</taxon>
    </lineage>
</organism>
<dbReference type="RefSeq" id="WP_136062473.1">
    <property type="nucleotide sequence ID" value="NZ_CAAHFH010000002.1"/>
</dbReference>
<sequence length="146" mass="17051">MNTITGIATLVATIVAWIGYQQHKLAKEKFKLDLFEKRFSVYKGVQEFLIIILQEGAFEFKQLATFNAKTQDGTFLFGSDIPDYINRIYKDALRMRTVNVRLEHLPVGDERNLLCEEESQLLEELAERLSSLPEIFAPYLRFEKWK</sequence>
<protein>
    <submittedName>
        <fullName evidence="1">Uncharacterized protein</fullName>
    </submittedName>
</protein>
<evidence type="ECO:0000313" key="2">
    <source>
        <dbReference type="Proteomes" id="UP000346198"/>
    </source>
</evidence>
<evidence type="ECO:0000313" key="1">
    <source>
        <dbReference type="EMBL" id="VGO20979.1"/>
    </source>
</evidence>
<name>A0A6C2ULY4_9BACT</name>
<keyword evidence="2" id="KW-1185">Reference proteome</keyword>
<dbReference type="AlphaFoldDB" id="A0A6C2ULY4"/>
<dbReference type="EMBL" id="CAAHFH010000002">
    <property type="protein sequence ID" value="VGO20979.1"/>
    <property type="molecule type" value="Genomic_DNA"/>
</dbReference>
<accession>A0A6C2ULY4</accession>
<gene>
    <name evidence="1" type="ORF">SCARR_03048</name>
</gene>
<dbReference type="Proteomes" id="UP000346198">
    <property type="component" value="Unassembled WGS sequence"/>
</dbReference>